<evidence type="ECO:0000256" key="18">
    <source>
        <dbReference type="ARBA" id="ARBA00023136"/>
    </source>
</evidence>
<dbReference type="PROSITE" id="PS00236">
    <property type="entry name" value="NEUROTR_ION_CHANNEL"/>
    <property type="match status" value="1"/>
</dbReference>
<keyword evidence="10" id="KW-0597">Phosphoprotein</keyword>
<evidence type="ECO:0000256" key="6">
    <source>
        <dbReference type="ARBA" id="ARBA00022448"/>
    </source>
</evidence>
<evidence type="ECO:0000256" key="15">
    <source>
        <dbReference type="ARBA" id="ARBA00023015"/>
    </source>
</evidence>
<evidence type="ECO:0000256" key="21">
    <source>
        <dbReference type="ARBA" id="ARBA00023242"/>
    </source>
</evidence>
<feature type="region of interest" description="Disordered" evidence="27">
    <location>
        <begin position="1032"/>
        <end position="1051"/>
    </location>
</feature>
<gene>
    <name evidence="33" type="ORF">CAMP_LOCUS9592</name>
</gene>
<comment type="caution">
    <text evidence="33">The sequence shown here is derived from an EMBL/GenBank/DDBJ whole genome shotgun (WGS) entry which is preliminary data.</text>
</comment>
<feature type="transmembrane region" description="Helical" evidence="26">
    <location>
        <begin position="928"/>
        <end position="949"/>
    </location>
</feature>
<dbReference type="CDD" id="cd14786">
    <property type="entry name" value="STAT_CCD"/>
    <property type="match status" value="1"/>
</dbReference>
<keyword evidence="7" id="KW-0217">Developmental protein</keyword>
<evidence type="ECO:0000256" key="10">
    <source>
        <dbReference type="ARBA" id="ARBA00022553"/>
    </source>
</evidence>
<proteinExistence type="inferred from homology"/>
<evidence type="ECO:0000256" key="5">
    <source>
        <dbReference type="ARBA" id="ARBA00005586"/>
    </source>
</evidence>
<keyword evidence="34" id="KW-1185">Reference proteome</keyword>
<dbReference type="Pfam" id="PF01017">
    <property type="entry name" value="STAT_alpha"/>
    <property type="match status" value="1"/>
</dbReference>
<dbReference type="FunFam" id="2.60.40.630:FF:000005">
    <property type="entry name" value="Signal transducer and activator of transcription"/>
    <property type="match status" value="1"/>
</dbReference>
<dbReference type="Pfam" id="PF02864">
    <property type="entry name" value="STAT_bind"/>
    <property type="match status" value="1"/>
</dbReference>
<keyword evidence="6 26" id="KW-0813">Transport</keyword>
<dbReference type="InterPro" id="IPR018000">
    <property type="entry name" value="Neurotransmitter_ion_chnl_CS"/>
</dbReference>
<reference evidence="33" key="1">
    <citation type="submission" date="2022-11" db="EMBL/GenBank/DDBJ databases">
        <authorList>
            <person name="Kikuchi T."/>
        </authorList>
    </citation>
    <scope>NUCLEOTIDE SEQUENCE</scope>
    <source>
        <strain evidence="33">PS1010</strain>
    </source>
</reference>
<dbReference type="FunFam" id="1.10.238.10:FF:000493">
    <property type="entry name" value="Signal transducer and activator of transcription"/>
    <property type="match status" value="1"/>
</dbReference>
<dbReference type="OrthoDB" id="19300at2759"/>
<feature type="transmembrane region" description="Helical" evidence="26">
    <location>
        <begin position="961"/>
        <end position="979"/>
    </location>
</feature>
<evidence type="ECO:0000259" key="28">
    <source>
        <dbReference type="Pfam" id="PF01017"/>
    </source>
</evidence>
<evidence type="ECO:0000313" key="34">
    <source>
        <dbReference type="Proteomes" id="UP001152747"/>
    </source>
</evidence>
<dbReference type="CDD" id="cd19049">
    <property type="entry name" value="LGIC_TM_anion"/>
    <property type="match status" value="1"/>
</dbReference>
<evidence type="ECO:0000256" key="26">
    <source>
        <dbReference type="RuleBase" id="RU000687"/>
    </source>
</evidence>
<dbReference type="AlphaFoldDB" id="A0A9P1ILT6"/>
<evidence type="ECO:0000256" key="22">
    <source>
        <dbReference type="ARBA" id="ARBA00023303"/>
    </source>
</evidence>
<name>A0A9P1ILT6_9PELO</name>
<evidence type="ECO:0000256" key="23">
    <source>
        <dbReference type="ARBA" id="ARBA00058955"/>
    </source>
</evidence>
<dbReference type="PANTHER" id="PTHR11801">
    <property type="entry name" value="SIGNAL TRANSDUCER AND ACTIVATOR OF TRANSCRIPTION"/>
    <property type="match status" value="1"/>
</dbReference>
<comment type="function">
    <text evidence="23">Carries out a dual function: signal transduction and activation of transcription. Activated STAT proteins play a role in repression of dauer formation. Neuronal expression is held in check by negative signals through the TGF-beta pathway that target the daf-3 transcription factor.</text>
</comment>
<dbReference type="CDD" id="cd14801">
    <property type="entry name" value="STAT_DBD"/>
    <property type="match status" value="1"/>
</dbReference>
<accession>A0A9P1ILT6</accession>
<evidence type="ECO:0000256" key="9">
    <source>
        <dbReference type="ARBA" id="ARBA00022490"/>
    </source>
</evidence>
<dbReference type="InterPro" id="IPR012345">
    <property type="entry name" value="STAT_TF_DNA-bd_N"/>
</dbReference>
<dbReference type="SUPFAM" id="SSF63712">
    <property type="entry name" value="Nicotinic receptor ligand binding domain-like"/>
    <property type="match status" value="1"/>
</dbReference>
<dbReference type="CDD" id="cd09919">
    <property type="entry name" value="SH2_STAT_family"/>
    <property type="match status" value="1"/>
</dbReference>
<dbReference type="Pfam" id="PF02931">
    <property type="entry name" value="Neur_chan_LBD"/>
    <property type="match status" value="1"/>
</dbReference>
<evidence type="ECO:0000256" key="27">
    <source>
        <dbReference type="SAM" id="MobiDB-lite"/>
    </source>
</evidence>
<evidence type="ECO:0000256" key="4">
    <source>
        <dbReference type="ARBA" id="ARBA00004496"/>
    </source>
</evidence>
<feature type="transmembrane region" description="Helical" evidence="26">
    <location>
        <begin position="991"/>
        <end position="1014"/>
    </location>
</feature>
<dbReference type="Gene3D" id="1.20.58.390">
    <property type="entry name" value="Neurotransmitter-gated ion-channel transmembrane domain"/>
    <property type="match status" value="1"/>
</dbReference>
<comment type="similarity">
    <text evidence="26">Belongs to the ligand-gated ion channel (TC 1.A.9) family.</text>
</comment>
<keyword evidence="15" id="KW-0805">Transcription regulation</keyword>
<dbReference type="EMBL" id="CANHGI010000004">
    <property type="protein sequence ID" value="CAI5446955.1"/>
    <property type="molecule type" value="Genomic_DNA"/>
</dbReference>
<evidence type="ECO:0000256" key="11">
    <source>
        <dbReference type="ARBA" id="ARBA00022692"/>
    </source>
</evidence>
<feature type="transmembrane region" description="Helical" evidence="26">
    <location>
        <begin position="1074"/>
        <end position="1094"/>
    </location>
</feature>
<comment type="subcellular location">
    <subcellularLocation>
        <location evidence="3">Cell membrane</location>
    </subcellularLocation>
    <subcellularLocation>
        <location evidence="4">Cytoplasm</location>
    </subcellularLocation>
    <subcellularLocation>
        <location evidence="2">Membrane</location>
        <topology evidence="2">Multi-pass membrane protein</topology>
    </subcellularLocation>
    <subcellularLocation>
        <location evidence="1">Nucleus</location>
    </subcellularLocation>
</comment>
<comment type="subunit">
    <text evidence="24">Forms a homodimer or a heterodimer with a related family member.</text>
</comment>
<dbReference type="InterPro" id="IPR006201">
    <property type="entry name" value="Neur_channel"/>
</dbReference>
<keyword evidence="11 26" id="KW-0812">Transmembrane</keyword>
<evidence type="ECO:0000259" key="31">
    <source>
        <dbReference type="Pfam" id="PF02932"/>
    </source>
</evidence>
<keyword evidence="20" id="KW-0804">Transcription</keyword>
<dbReference type="InterPro" id="IPR006028">
    <property type="entry name" value="GABAA/Glycine_rcpt"/>
</dbReference>
<keyword evidence="19" id="KW-0010">Activator</keyword>
<evidence type="ECO:0000256" key="2">
    <source>
        <dbReference type="ARBA" id="ARBA00004141"/>
    </source>
</evidence>
<evidence type="ECO:0000256" key="7">
    <source>
        <dbReference type="ARBA" id="ARBA00022473"/>
    </source>
</evidence>
<dbReference type="FunFam" id="2.70.170.10:FF:000034">
    <property type="entry name" value="Ligand-Gated ion Channel"/>
    <property type="match status" value="1"/>
</dbReference>
<dbReference type="Gene3D" id="3.30.505.10">
    <property type="entry name" value="SH2 domain"/>
    <property type="match status" value="1"/>
</dbReference>
<dbReference type="Pfam" id="PF02932">
    <property type="entry name" value="Neur_chan_memb"/>
    <property type="match status" value="1"/>
</dbReference>
<dbReference type="SUPFAM" id="SSF55550">
    <property type="entry name" value="SH2 domain"/>
    <property type="match status" value="1"/>
</dbReference>
<evidence type="ECO:0000256" key="24">
    <source>
        <dbReference type="ARBA" id="ARBA00064301"/>
    </source>
</evidence>
<sequence length="1104" mass="125812">MPRGSVLAVAKQQHSAMTQELQAALSNAVKETHSLWEENKDLQGRFVNDLAELQRIQLAIGQLEQEHRTDQLHQARLSLAEHQKRASALYEQLTSRRAEILKKLNDGTNYVAMLQNQLISERLYDWKNRQKLAQIGMPFDEKDTSLDEIQMEFEFLAEQNWQLHMFSCWMLDLLRRGPQLNDNNAQTTVTNLSTLTDQLTKLLFMLVSQSFVVSVQPEPVLKTQHKFVTEVRLLIGDKLGIRQHLVNTNVTVKIIAEDEAKQLSSTHMNHKDIKTVGTISNDFEKMTMDERGHMAAKFNNSKLTRIAHRKPPPKGAADMKCVLNMQAATDQKYALLFHISPFQLGNLGKFDVWTLSLPLMVTVHGSQDCDAQVAILWHRAFAPVSRSPNTTDITAVSWPDLALMLRNKFSLFTGARRPLSDSDLAYLSEKLIMPNIADQKPITFHRFAKQNLRDDVNFSFWEWFFSIMQLIKQKLLKFWDEGWLIGFVSKHDASNSMLVGPRPSFLLRFSDTQTGAVSIGFVCEDEVSAQLVPFHLAPFSIKDLDQLSLASRIASCPQLRDIRYLYPNIDKEEMLRYFDSEERHRPDSPTGYIQSEIVMVAKTSGRHGNGSGSQAPSMFGGGGGESPLSIQSTKIDWSPGEVHQNHNIDMVDDLSSMLTDGMSGDVESLLGPSFKPFQPDPQQQFSEINPRDPTTIVLHLLPLAIPSPKCSDATRDTGTKATDIARLLMQNYSRNALPEPAPVQVEVEITIQDISDISAITGTFTIDYWISAIWNDRRLSFENLDPCRTNLSLDHDMEPKLWSPNVCIVNSKSTKVHDSPKPNILLMIFPNGTIWLNYRIRSEAPCQMNLRNFPLDSIRCSLVFESYSYNAADVALQWLEWSPVSTSRPDYNLPDFRMTNITYGNFTEVYTAGIWHRLSVSIHFERLYGFYILQMYLPTYISVFISWIAFWMDTRALPARITLSVSSLMALTFQFGNIVKSLPKASYVKAIDIWMFSCVGFIFFSLIELAIVAYNDKIHDQHLRESRVSMSHTLQQQQNGGVANRESQPSRRSFMEISARRARGSELGAKIDRVASILFPTMFAMFNLVYWWYYLTTSMHPIYD</sequence>
<dbReference type="CDD" id="cd18990">
    <property type="entry name" value="LGIC_ECD_GABAAR"/>
    <property type="match status" value="1"/>
</dbReference>
<dbReference type="GO" id="GO:0003677">
    <property type="term" value="F:DNA binding"/>
    <property type="evidence" value="ECO:0007669"/>
    <property type="project" value="UniProtKB-KW"/>
</dbReference>
<keyword evidence="17" id="KW-0238">DNA-binding</keyword>
<dbReference type="InterPro" id="IPR048988">
    <property type="entry name" value="STAT_linker"/>
</dbReference>
<comment type="similarity">
    <text evidence="5">Belongs to the transcription factor STAT family.</text>
</comment>
<dbReference type="PRINTS" id="PR00252">
    <property type="entry name" value="NRIONCHANNEL"/>
</dbReference>
<keyword evidence="16 26" id="KW-0406">Ion transport</keyword>
<dbReference type="Gene3D" id="2.60.40.630">
    <property type="entry name" value="STAT transcription factor, DNA-binding domain"/>
    <property type="match status" value="1"/>
</dbReference>
<dbReference type="GO" id="GO:0005737">
    <property type="term" value="C:cytoplasm"/>
    <property type="evidence" value="ECO:0007669"/>
    <property type="project" value="UniProtKB-SubCell"/>
</dbReference>
<evidence type="ECO:0000256" key="13">
    <source>
        <dbReference type="ARBA" id="ARBA00022989"/>
    </source>
</evidence>
<dbReference type="GO" id="GO:0005634">
    <property type="term" value="C:nucleus"/>
    <property type="evidence" value="ECO:0007669"/>
    <property type="project" value="UniProtKB-SubCell"/>
</dbReference>
<evidence type="ECO:0000256" key="20">
    <source>
        <dbReference type="ARBA" id="ARBA00023163"/>
    </source>
</evidence>
<keyword evidence="12" id="KW-0732">Signal</keyword>
<evidence type="ECO:0000259" key="30">
    <source>
        <dbReference type="Pfam" id="PF02931"/>
    </source>
</evidence>
<dbReference type="InterPro" id="IPR008967">
    <property type="entry name" value="p53-like_TF_DNA-bd_sf"/>
</dbReference>
<evidence type="ECO:0000259" key="29">
    <source>
        <dbReference type="Pfam" id="PF02864"/>
    </source>
</evidence>
<feature type="domain" description="Neurotransmitter-gated ion-channel ligand-binding" evidence="30">
    <location>
        <begin position="723"/>
        <end position="926"/>
    </location>
</feature>
<evidence type="ECO:0000256" key="12">
    <source>
        <dbReference type="ARBA" id="ARBA00022729"/>
    </source>
</evidence>
<keyword evidence="9" id="KW-0963">Cytoplasm</keyword>
<dbReference type="GO" id="GO:0005886">
    <property type="term" value="C:plasma membrane"/>
    <property type="evidence" value="ECO:0007669"/>
    <property type="project" value="UniProtKB-SubCell"/>
</dbReference>
<evidence type="ECO:0000256" key="14">
    <source>
        <dbReference type="ARBA" id="ARBA00022999"/>
    </source>
</evidence>
<dbReference type="GO" id="GO:0003700">
    <property type="term" value="F:DNA-binding transcription factor activity"/>
    <property type="evidence" value="ECO:0007669"/>
    <property type="project" value="InterPro"/>
</dbReference>
<dbReference type="InterPro" id="IPR006202">
    <property type="entry name" value="Neur_chan_lig-bd"/>
</dbReference>
<dbReference type="InterPro" id="IPR036719">
    <property type="entry name" value="Neuro-gated_channel_TM_sf"/>
</dbReference>
<dbReference type="InterPro" id="IPR036860">
    <property type="entry name" value="SH2_dom_sf"/>
</dbReference>
<evidence type="ECO:0000256" key="25">
    <source>
        <dbReference type="ARBA" id="ARBA00068924"/>
    </source>
</evidence>
<protein>
    <recommendedName>
        <fullName evidence="25">Signal transducer and activator of transcription 1</fullName>
    </recommendedName>
</protein>
<keyword evidence="14" id="KW-0727">SH2 domain</keyword>
<feature type="region of interest" description="Disordered" evidence="27">
    <location>
        <begin position="604"/>
        <end position="629"/>
    </location>
</feature>
<evidence type="ECO:0000256" key="8">
    <source>
        <dbReference type="ARBA" id="ARBA00022475"/>
    </source>
</evidence>
<keyword evidence="13 26" id="KW-1133">Transmembrane helix</keyword>
<dbReference type="Proteomes" id="UP001152747">
    <property type="component" value="Unassembled WGS sequence"/>
</dbReference>
<dbReference type="Gene3D" id="1.10.238.10">
    <property type="entry name" value="EF-hand"/>
    <property type="match status" value="1"/>
</dbReference>
<keyword evidence="21" id="KW-0539">Nucleus</keyword>
<dbReference type="InterPro" id="IPR038050">
    <property type="entry name" value="Neuro_actylchol_rec"/>
</dbReference>
<dbReference type="InterPro" id="IPR006029">
    <property type="entry name" value="Neurotrans-gated_channel_TM"/>
</dbReference>
<dbReference type="InterPro" id="IPR013800">
    <property type="entry name" value="STAT_TF_alpha"/>
</dbReference>
<dbReference type="PRINTS" id="PR00253">
    <property type="entry name" value="GABAARECEPTR"/>
</dbReference>
<dbReference type="SUPFAM" id="SSF47655">
    <property type="entry name" value="STAT"/>
    <property type="match status" value="1"/>
</dbReference>
<dbReference type="Gene3D" id="2.70.170.10">
    <property type="entry name" value="Neurotransmitter-gated ion-channel ligand-binding domain"/>
    <property type="match status" value="1"/>
</dbReference>
<evidence type="ECO:0000256" key="3">
    <source>
        <dbReference type="ARBA" id="ARBA00004236"/>
    </source>
</evidence>
<dbReference type="GO" id="GO:0004888">
    <property type="term" value="F:transmembrane signaling receptor activity"/>
    <property type="evidence" value="ECO:0007669"/>
    <property type="project" value="InterPro"/>
</dbReference>
<keyword evidence="8" id="KW-1003">Cell membrane</keyword>
<dbReference type="Gene3D" id="1.20.1050.20">
    <property type="entry name" value="STAT transcription factor, all-alpha domain"/>
    <property type="match status" value="1"/>
</dbReference>
<evidence type="ECO:0000256" key="1">
    <source>
        <dbReference type="ARBA" id="ARBA00004123"/>
    </source>
</evidence>
<evidence type="ECO:0000313" key="33">
    <source>
        <dbReference type="EMBL" id="CAI5446955.1"/>
    </source>
</evidence>
<feature type="domain" description="Neurotransmitter-gated ion-channel transmembrane" evidence="31">
    <location>
        <begin position="935"/>
        <end position="1025"/>
    </location>
</feature>
<feature type="domain" description="STAT transcription factor all-alpha" evidence="28">
    <location>
        <begin position="24"/>
        <end position="198"/>
    </location>
</feature>
<evidence type="ECO:0000259" key="32">
    <source>
        <dbReference type="Pfam" id="PF21354"/>
    </source>
</evidence>
<keyword evidence="18 26" id="KW-0472">Membrane</keyword>
<dbReference type="GO" id="GO:0007165">
    <property type="term" value="P:signal transduction"/>
    <property type="evidence" value="ECO:0007669"/>
    <property type="project" value="InterPro"/>
</dbReference>
<dbReference type="InterPro" id="IPR036734">
    <property type="entry name" value="Neur_chan_lig-bd_sf"/>
</dbReference>
<dbReference type="GO" id="GO:0005230">
    <property type="term" value="F:extracellular ligand-gated monoatomic ion channel activity"/>
    <property type="evidence" value="ECO:0007669"/>
    <property type="project" value="InterPro"/>
</dbReference>
<dbReference type="SUPFAM" id="SSF49417">
    <property type="entry name" value="p53-like transcription factors"/>
    <property type="match status" value="1"/>
</dbReference>
<dbReference type="InterPro" id="IPR001217">
    <property type="entry name" value="STAT"/>
</dbReference>
<dbReference type="InterPro" id="IPR015988">
    <property type="entry name" value="STAT_TF_CC"/>
</dbReference>
<evidence type="ECO:0000256" key="17">
    <source>
        <dbReference type="ARBA" id="ARBA00023125"/>
    </source>
</evidence>
<organism evidence="33 34">
    <name type="scientific">Caenorhabditis angaria</name>
    <dbReference type="NCBI Taxonomy" id="860376"/>
    <lineage>
        <taxon>Eukaryota</taxon>
        <taxon>Metazoa</taxon>
        <taxon>Ecdysozoa</taxon>
        <taxon>Nematoda</taxon>
        <taxon>Chromadorea</taxon>
        <taxon>Rhabditida</taxon>
        <taxon>Rhabditina</taxon>
        <taxon>Rhabditomorpha</taxon>
        <taxon>Rhabditoidea</taxon>
        <taxon>Rhabditidae</taxon>
        <taxon>Peloderinae</taxon>
        <taxon>Caenorhabditis</taxon>
    </lineage>
</organism>
<feature type="domain" description="STAT transcription factor DNA-binding" evidence="29">
    <location>
        <begin position="216"/>
        <end position="362"/>
    </location>
</feature>
<feature type="domain" description="Signal transducer and activator of transcription linker" evidence="32">
    <location>
        <begin position="386"/>
        <end position="464"/>
    </location>
</feature>
<keyword evidence="22 26" id="KW-0407">Ion channel</keyword>
<dbReference type="InterPro" id="IPR013801">
    <property type="entry name" value="STAT_TF_DNA-bd"/>
</dbReference>
<dbReference type="FunFam" id="1.20.1050.20:FF:000007">
    <property type="entry name" value="Signal transducer and activator of transcription 1"/>
    <property type="match status" value="1"/>
</dbReference>
<dbReference type="Pfam" id="PF21354">
    <property type="entry name" value="STAT_linker"/>
    <property type="match status" value="1"/>
</dbReference>
<dbReference type="SUPFAM" id="SSF90112">
    <property type="entry name" value="Neurotransmitter-gated ion-channel transmembrane pore"/>
    <property type="match status" value="1"/>
</dbReference>
<evidence type="ECO:0000256" key="16">
    <source>
        <dbReference type="ARBA" id="ARBA00023065"/>
    </source>
</evidence>
<evidence type="ECO:0000256" key="19">
    <source>
        <dbReference type="ARBA" id="ARBA00023159"/>
    </source>
</evidence>